<dbReference type="GO" id="GO:0046872">
    <property type="term" value="F:metal ion binding"/>
    <property type="evidence" value="ECO:0007669"/>
    <property type="project" value="UniProtKB-KW"/>
</dbReference>
<keyword evidence="1" id="KW-0479">Metal-binding</keyword>
<dbReference type="Proteomes" id="UP000004259">
    <property type="component" value="Unassembled WGS sequence"/>
</dbReference>
<dbReference type="InterPro" id="IPR053135">
    <property type="entry name" value="AKR2_Oxidoreductase"/>
</dbReference>
<feature type="domain" description="4Fe-4S ferredoxin-type" evidence="4">
    <location>
        <begin position="291"/>
        <end position="321"/>
    </location>
</feature>
<accession>E9SHW2</accession>
<dbReference type="AlphaFoldDB" id="E9SHW2"/>
<keyword evidence="2" id="KW-0408">Iron</keyword>
<dbReference type="CDD" id="cd19096">
    <property type="entry name" value="AKR_Fe-S_oxidoreductase"/>
    <property type="match status" value="1"/>
</dbReference>
<dbReference type="PROSITE" id="PS51379">
    <property type="entry name" value="4FE4S_FER_2"/>
    <property type="match status" value="2"/>
</dbReference>
<dbReference type="Pfam" id="PF00248">
    <property type="entry name" value="Aldo_ket_red"/>
    <property type="match status" value="1"/>
</dbReference>
<dbReference type="eggNOG" id="COG1453">
    <property type="taxonomic scope" value="Bacteria"/>
</dbReference>
<evidence type="ECO:0000256" key="3">
    <source>
        <dbReference type="ARBA" id="ARBA00023014"/>
    </source>
</evidence>
<dbReference type="SUPFAM" id="SSF51430">
    <property type="entry name" value="NAD(P)-linked oxidoreductase"/>
    <property type="match status" value="1"/>
</dbReference>
<proteinExistence type="predicted"/>
<reference evidence="5 6" key="1">
    <citation type="submission" date="2011-02" db="EMBL/GenBank/DDBJ databases">
        <authorList>
            <person name="Nelson K.E."/>
            <person name="Sutton G."/>
            <person name="Torralba M."/>
            <person name="Durkin S."/>
            <person name="Harkins D."/>
            <person name="Montgomery R."/>
            <person name="Ziemer C."/>
            <person name="Klaassens E."/>
            <person name="Ocuiv P."/>
            <person name="Morrison M."/>
        </authorList>
    </citation>
    <scope>NUCLEOTIDE SEQUENCE [LARGE SCALE GENOMIC DNA]</scope>
    <source>
        <strain evidence="5 6">8</strain>
    </source>
</reference>
<dbReference type="InterPro" id="IPR009051">
    <property type="entry name" value="Helical_ferredxn"/>
</dbReference>
<dbReference type="InterPro" id="IPR036812">
    <property type="entry name" value="NAD(P)_OxRdtase_dom_sf"/>
</dbReference>
<evidence type="ECO:0000313" key="5">
    <source>
        <dbReference type="EMBL" id="EGC01202.1"/>
    </source>
</evidence>
<evidence type="ECO:0000313" key="6">
    <source>
        <dbReference type="Proteomes" id="UP000004259"/>
    </source>
</evidence>
<dbReference type="InterPro" id="IPR023210">
    <property type="entry name" value="NADP_OxRdtase_dom"/>
</dbReference>
<keyword evidence="6" id="KW-1185">Reference proteome</keyword>
<comment type="caution">
    <text evidence="5">The sequence shown here is derived from an EMBL/GenBank/DDBJ whole genome shotgun (WGS) entry which is preliminary data.</text>
</comment>
<sequence>MKIFDREAVNMDIDMKKMPKLGFGLMRLPQKDDEVDRERVCDMVDAYMQAGLNYFDTAYVYHGGKSEIAAKKCIVERYPREDFYIATKLPAWSMKTLEDRDRIFEEQCERAGVDYFDFYLLHSLEDGNNYDTYERLDCFNWGIQKKQEGRIRHFGFSFHGTPELLEKVLDAHPEVEFVQIQLNYLDWENPVVQSGRLYEILHERKIPIIVMEPVKGGTLAQLKPELEAKFKAVRPNDSVASWALRFVASLDGVMTILSGMSTEEQMADNLRTFGNFEPLSADEQSLVTEVRDTILDTPLIGCTSCRYCVDGCPMSIKIPDIFRCVNTLRLYPDDWRAKNFYGNVINGAGRAGDCIQCGQCEGVCPQHLEIITLLQEASEQLDK</sequence>
<evidence type="ECO:0000259" key="4">
    <source>
        <dbReference type="PROSITE" id="PS51379"/>
    </source>
</evidence>
<protein>
    <submittedName>
        <fullName evidence="5">Oxidoreductase, aldo/keto reductase family protein</fullName>
    </submittedName>
</protein>
<dbReference type="PROSITE" id="PS00198">
    <property type="entry name" value="4FE4S_FER_1"/>
    <property type="match status" value="1"/>
</dbReference>
<evidence type="ECO:0000256" key="1">
    <source>
        <dbReference type="ARBA" id="ARBA00022723"/>
    </source>
</evidence>
<dbReference type="STRING" id="246199.CUS_7066"/>
<dbReference type="EMBL" id="ADKM02000134">
    <property type="protein sequence ID" value="EGC01202.1"/>
    <property type="molecule type" value="Genomic_DNA"/>
</dbReference>
<dbReference type="Gene3D" id="1.10.1060.10">
    <property type="entry name" value="Alpha-helical ferredoxin"/>
    <property type="match status" value="1"/>
</dbReference>
<dbReference type="Pfam" id="PF13187">
    <property type="entry name" value="Fer4_9"/>
    <property type="match status" value="1"/>
</dbReference>
<name>E9SHW2_RUMAL</name>
<dbReference type="InterPro" id="IPR017900">
    <property type="entry name" value="4Fe4S_Fe_S_CS"/>
</dbReference>
<evidence type="ECO:0000256" key="2">
    <source>
        <dbReference type="ARBA" id="ARBA00023004"/>
    </source>
</evidence>
<dbReference type="SUPFAM" id="SSF46548">
    <property type="entry name" value="alpha-helical ferredoxin"/>
    <property type="match status" value="1"/>
</dbReference>
<keyword evidence="3" id="KW-0411">Iron-sulfur</keyword>
<dbReference type="Gene3D" id="3.20.20.100">
    <property type="entry name" value="NADP-dependent oxidoreductase domain"/>
    <property type="match status" value="1"/>
</dbReference>
<dbReference type="InterPro" id="IPR017896">
    <property type="entry name" value="4Fe4S_Fe-S-bd"/>
</dbReference>
<dbReference type="GO" id="GO:0051536">
    <property type="term" value="F:iron-sulfur cluster binding"/>
    <property type="evidence" value="ECO:0007669"/>
    <property type="project" value="UniProtKB-KW"/>
</dbReference>
<organism evidence="5 6">
    <name type="scientific">Ruminococcus albus 8</name>
    <dbReference type="NCBI Taxonomy" id="246199"/>
    <lineage>
        <taxon>Bacteria</taxon>
        <taxon>Bacillati</taxon>
        <taxon>Bacillota</taxon>
        <taxon>Clostridia</taxon>
        <taxon>Eubacteriales</taxon>
        <taxon>Oscillospiraceae</taxon>
        <taxon>Ruminococcus</taxon>
    </lineage>
</organism>
<feature type="domain" description="4Fe-4S ferredoxin-type" evidence="4">
    <location>
        <begin position="341"/>
        <end position="376"/>
    </location>
</feature>
<gene>
    <name evidence="5" type="ORF">CUS_7066</name>
</gene>
<dbReference type="PANTHER" id="PTHR43312">
    <property type="entry name" value="D-THREO-ALDOSE 1-DEHYDROGENASE"/>
    <property type="match status" value="1"/>
</dbReference>
<dbReference type="PANTHER" id="PTHR43312:SF2">
    <property type="entry name" value="OXIDOREDUCTASE"/>
    <property type="match status" value="1"/>
</dbReference>